<dbReference type="EMBL" id="VZUQ01000069">
    <property type="protein sequence ID" value="KAB1179763.1"/>
    <property type="molecule type" value="Genomic_DNA"/>
</dbReference>
<name>A0AAD3WUH2_PHODD</name>
<sequence length="305" mass="35096">MPGLTSIEAIPQMTFRGWVAHKSYKMTMPLQSKEFTLDVYSHEQLLIPYAYDINRMAASSFESMHGIAPDAGLPKSVGWLIIRSYYSAYFAMHALLRLFGVSCSQFDTNESRAITDIARMYSLQNGNTAASGYYKCQYDIDNAQIHCKQLNNTHQDVWKSFYDLLNELATKVSSSDFRKKDRDDVIGYLFKLREGLSFRRTLNCGNWLSKVRNEVNYTHSMGAWFPYSSSPDEHEKMFRLTQLWKQIPSEEMIQSHLTKCDQLLFVSTCVSIVSLCHSLLSDLHSINENIFLKHGAMRLSNQLNQ</sequence>
<reference evidence="1 2" key="1">
    <citation type="submission" date="2019-09" db="EMBL/GenBank/DDBJ databases">
        <title>Photobacterium damselae subsp. damselae CDC-2227-81, a human clinical isolate.</title>
        <authorList>
            <person name="Osorio C.R."/>
        </authorList>
    </citation>
    <scope>NUCLEOTIDE SEQUENCE [LARGE SCALE GENOMIC DNA]</scope>
    <source>
        <strain evidence="1 2">CDC-2227-81</strain>
    </source>
</reference>
<accession>A0AAD3WUH2</accession>
<protein>
    <submittedName>
        <fullName evidence="1">Uncharacterized protein</fullName>
    </submittedName>
</protein>
<comment type="caution">
    <text evidence="1">The sequence shown here is derived from an EMBL/GenBank/DDBJ whole genome shotgun (WGS) entry which is preliminary data.</text>
</comment>
<gene>
    <name evidence="1" type="ORF">F6450_12530</name>
</gene>
<evidence type="ECO:0000313" key="1">
    <source>
        <dbReference type="EMBL" id="KAB1179763.1"/>
    </source>
</evidence>
<organism evidence="1 2">
    <name type="scientific">Photobacterium damselae subsp. damselae</name>
    <name type="common">Listonella damsela</name>
    <dbReference type="NCBI Taxonomy" id="85581"/>
    <lineage>
        <taxon>Bacteria</taxon>
        <taxon>Pseudomonadati</taxon>
        <taxon>Pseudomonadota</taxon>
        <taxon>Gammaproteobacteria</taxon>
        <taxon>Vibrionales</taxon>
        <taxon>Vibrionaceae</taxon>
        <taxon>Photobacterium</taxon>
    </lineage>
</organism>
<proteinExistence type="predicted"/>
<evidence type="ECO:0000313" key="2">
    <source>
        <dbReference type="Proteomes" id="UP000480943"/>
    </source>
</evidence>
<dbReference type="RefSeq" id="WP_151182898.1">
    <property type="nucleotide sequence ID" value="NZ_VZUQ01000069.1"/>
</dbReference>
<dbReference type="AlphaFoldDB" id="A0AAD3WUH2"/>
<dbReference type="Proteomes" id="UP000480943">
    <property type="component" value="Unassembled WGS sequence"/>
</dbReference>